<evidence type="ECO:0000256" key="1">
    <source>
        <dbReference type="SAM" id="Phobius"/>
    </source>
</evidence>
<feature type="transmembrane region" description="Helical" evidence="1">
    <location>
        <begin position="142"/>
        <end position="166"/>
    </location>
</feature>
<evidence type="ECO:0000313" key="4">
    <source>
        <dbReference type="Proteomes" id="UP001216558"/>
    </source>
</evidence>
<dbReference type="EMBL" id="JAQQXQ010000001">
    <property type="protein sequence ID" value="MDC8753556.1"/>
    <property type="molecule type" value="Genomic_DNA"/>
</dbReference>
<feature type="transmembrane region" description="Helical" evidence="1">
    <location>
        <begin position="69"/>
        <end position="85"/>
    </location>
</feature>
<sequence length="406" mass="45608">MQAPQPIAVGDRIAAIDIIRGFALFGVLWMNLYEHRGLMMPNDALDHLPTARLDYWVGFLSEWLMRGKAQALFSLLFGFGFANIIDRLKARGASPAIFLRRTAILLVFGLIDVFLMWVGDILAAYAVMGFVLYLTRNWSTRMLILVGLPVAVLGTPVLELAMRLLMGGEAWWLRLWEEGAAIRADLAMRNDYTAFVAELWRSTWVEWWLTPAVLPYLAQIIGRFLLGSWIFRQGWLGNVSGHTRLFARTTRLALPIGLLMSGFVASVKWFEWLPVWVGATVDQVSMLVLACGYGAAIVMLHLHGRFTRLFIGLQAVGRMALTNYLMQSLFYVFGLYGFGLGLMSYLGATASLGLAIAFFAMQIGFSLWWLARYRFGPLEWLWRSLTYGEAQPLRKPAGTAAAMPAE</sequence>
<reference evidence="3 4" key="1">
    <citation type="submission" date="2022-10" db="EMBL/GenBank/DDBJ databases">
        <title>Erythrobacter sp. sf7 Genome sequencing.</title>
        <authorList>
            <person name="Park S."/>
        </authorList>
    </citation>
    <scope>NUCLEOTIDE SEQUENCE [LARGE SCALE GENOMIC DNA]</scope>
    <source>
        <strain evidence="4">sf7</strain>
    </source>
</reference>
<keyword evidence="4" id="KW-1185">Reference proteome</keyword>
<comment type="caution">
    <text evidence="3">The sequence shown here is derived from an EMBL/GenBank/DDBJ whole genome shotgun (WGS) entry which is preliminary data.</text>
</comment>
<keyword evidence="1" id="KW-0812">Transmembrane</keyword>
<proteinExistence type="predicted"/>
<feature type="transmembrane region" description="Helical" evidence="1">
    <location>
        <begin position="105"/>
        <end position="135"/>
    </location>
</feature>
<protein>
    <submittedName>
        <fullName evidence="3">DUF418 domain-containing protein</fullName>
    </submittedName>
</protein>
<name>A0ABT5JLC7_9SPHN</name>
<keyword evidence="1" id="KW-1133">Transmembrane helix</keyword>
<feature type="transmembrane region" description="Helical" evidence="1">
    <location>
        <begin position="352"/>
        <end position="371"/>
    </location>
</feature>
<dbReference type="PANTHER" id="PTHR30590:SF2">
    <property type="entry name" value="INNER MEMBRANE PROTEIN"/>
    <property type="match status" value="1"/>
</dbReference>
<accession>A0ABT5JLC7</accession>
<feature type="domain" description="DUF418" evidence="2">
    <location>
        <begin position="231"/>
        <end position="388"/>
    </location>
</feature>
<dbReference type="RefSeq" id="WP_273675982.1">
    <property type="nucleotide sequence ID" value="NZ_JAQQXQ010000001.1"/>
</dbReference>
<feature type="transmembrane region" description="Helical" evidence="1">
    <location>
        <begin position="252"/>
        <end position="272"/>
    </location>
</feature>
<dbReference type="Proteomes" id="UP001216558">
    <property type="component" value="Unassembled WGS sequence"/>
</dbReference>
<gene>
    <name evidence="3" type="ORF">OIK40_02735</name>
</gene>
<feature type="transmembrane region" description="Helical" evidence="1">
    <location>
        <begin position="324"/>
        <end position="346"/>
    </location>
</feature>
<keyword evidence="1" id="KW-0472">Membrane</keyword>
<feature type="transmembrane region" description="Helical" evidence="1">
    <location>
        <begin position="12"/>
        <end position="32"/>
    </location>
</feature>
<dbReference type="InterPro" id="IPR052529">
    <property type="entry name" value="Bact_Transport_Assoc"/>
</dbReference>
<organism evidence="3 4">
    <name type="scientific">Erythrobacter fulvus</name>
    <dbReference type="NCBI Taxonomy" id="2987523"/>
    <lineage>
        <taxon>Bacteria</taxon>
        <taxon>Pseudomonadati</taxon>
        <taxon>Pseudomonadota</taxon>
        <taxon>Alphaproteobacteria</taxon>
        <taxon>Sphingomonadales</taxon>
        <taxon>Erythrobacteraceae</taxon>
        <taxon>Erythrobacter/Porphyrobacter group</taxon>
        <taxon>Erythrobacter</taxon>
    </lineage>
</organism>
<evidence type="ECO:0000259" key="2">
    <source>
        <dbReference type="Pfam" id="PF04235"/>
    </source>
</evidence>
<dbReference type="InterPro" id="IPR007349">
    <property type="entry name" value="DUF418"/>
</dbReference>
<feature type="transmembrane region" description="Helical" evidence="1">
    <location>
        <begin position="284"/>
        <end position="303"/>
    </location>
</feature>
<dbReference type="PANTHER" id="PTHR30590">
    <property type="entry name" value="INNER MEMBRANE PROTEIN"/>
    <property type="match status" value="1"/>
</dbReference>
<dbReference type="Pfam" id="PF04235">
    <property type="entry name" value="DUF418"/>
    <property type="match status" value="1"/>
</dbReference>
<evidence type="ECO:0000313" key="3">
    <source>
        <dbReference type="EMBL" id="MDC8753556.1"/>
    </source>
</evidence>